<dbReference type="InterPro" id="IPR010980">
    <property type="entry name" value="Cyt_c/b562"/>
</dbReference>
<dbReference type="GO" id="GO:0009055">
    <property type="term" value="F:electron transfer activity"/>
    <property type="evidence" value="ECO:0007669"/>
    <property type="project" value="InterPro"/>
</dbReference>
<name>A0A2P6M8E1_9GAMM</name>
<comment type="caution">
    <text evidence="3">The sequence shown here is derived from an EMBL/GenBank/DDBJ whole genome shotgun (WGS) entry which is preliminary data.</text>
</comment>
<dbReference type="OrthoDB" id="9797588at2"/>
<accession>A0A2P6M8E1</accession>
<gene>
    <name evidence="3" type="ORF">C6N40_08400</name>
</gene>
<keyword evidence="4" id="KW-1185">Reference proteome</keyword>
<keyword evidence="1" id="KW-0732">Signal</keyword>
<dbReference type="SUPFAM" id="SSF47175">
    <property type="entry name" value="Cytochromes"/>
    <property type="match status" value="1"/>
</dbReference>
<dbReference type="GO" id="GO:0005506">
    <property type="term" value="F:iron ion binding"/>
    <property type="evidence" value="ECO:0007669"/>
    <property type="project" value="InterPro"/>
</dbReference>
<dbReference type="Gene3D" id="1.20.120.10">
    <property type="entry name" value="Cytochrome c/b562"/>
    <property type="match status" value="1"/>
</dbReference>
<dbReference type="InterPro" id="IPR021796">
    <property type="entry name" value="Tll0287-like_dom"/>
</dbReference>
<protein>
    <recommendedName>
        <fullName evidence="2">Tll0287-like domain-containing protein</fullName>
    </recommendedName>
</protein>
<dbReference type="Pfam" id="PF11845">
    <property type="entry name" value="Tll0287-like"/>
    <property type="match status" value="1"/>
</dbReference>
<evidence type="ECO:0000313" key="4">
    <source>
        <dbReference type="Proteomes" id="UP000241736"/>
    </source>
</evidence>
<reference evidence="3 4" key="1">
    <citation type="submission" date="2018-03" db="EMBL/GenBank/DDBJ databases">
        <title>Arenimonas caeni sp. nov., isolated from activated sludge.</title>
        <authorList>
            <person name="Liu H."/>
        </authorList>
    </citation>
    <scope>NUCLEOTIDE SEQUENCE [LARGE SCALE GENOMIC DNA]</scope>
    <source>
        <strain evidence="4">z29</strain>
    </source>
</reference>
<evidence type="ECO:0000313" key="3">
    <source>
        <dbReference type="EMBL" id="PRH82263.1"/>
    </source>
</evidence>
<dbReference type="GO" id="GO:0022900">
    <property type="term" value="P:electron transport chain"/>
    <property type="evidence" value="ECO:0007669"/>
    <property type="project" value="InterPro"/>
</dbReference>
<evidence type="ECO:0000259" key="2">
    <source>
        <dbReference type="Pfam" id="PF11845"/>
    </source>
</evidence>
<feature type="chain" id="PRO_5015197175" description="Tll0287-like domain-containing protein" evidence="1">
    <location>
        <begin position="28"/>
        <end position="322"/>
    </location>
</feature>
<dbReference type="AlphaFoldDB" id="A0A2P6M8E1"/>
<sequence>MNTKRLENSLGPVLALACALGVASAPASGSAPAPNARAAEAAKAFSAELRSTLGAAMAQGGPSAGVRVCHQEAPRIAERVSAAHGVRLGRVGVRSRQPANRLEGWQKALLTTWQSSPPAGTPASWAPVSSIDPQDGTLRWAKAIETEAVCLVCHGPSVEPGLAETIRRLYPDDPAVGFEPGSLRGLLWVEVDPAKPATVTSPDARRVILMSEAQSAALRRQMRAHLERIEGTMLALGHDDAQSAGTLLAQGAAGGGQSGGEDFRSALPEGWSRFARPMHVALGQASEAAAAGDVPRTLRHLGEAVGHCNACHATYRVEAREP</sequence>
<dbReference type="Proteomes" id="UP000241736">
    <property type="component" value="Unassembled WGS sequence"/>
</dbReference>
<dbReference type="PROSITE" id="PS51257">
    <property type="entry name" value="PROKAR_LIPOPROTEIN"/>
    <property type="match status" value="1"/>
</dbReference>
<dbReference type="EMBL" id="PVLF01000012">
    <property type="protein sequence ID" value="PRH82263.1"/>
    <property type="molecule type" value="Genomic_DNA"/>
</dbReference>
<dbReference type="GO" id="GO:0020037">
    <property type="term" value="F:heme binding"/>
    <property type="evidence" value="ECO:0007669"/>
    <property type="project" value="InterPro"/>
</dbReference>
<organism evidence="3 4">
    <name type="scientific">Arenimonas caeni</name>
    <dbReference type="NCBI Taxonomy" id="2058085"/>
    <lineage>
        <taxon>Bacteria</taxon>
        <taxon>Pseudomonadati</taxon>
        <taxon>Pseudomonadota</taxon>
        <taxon>Gammaproteobacteria</taxon>
        <taxon>Lysobacterales</taxon>
        <taxon>Lysobacteraceae</taxon>
        <taxon>Arenimonas</taxon>
    </lineage>
</organism>
<feature type="signal peptide" evidence="1">
    <location>
        <begin position="1"/>
        <end position="27"/>
    </location>
</feature>
<evidence type="ECO:0000256" key="1">
    <source>
        <dbReference type="SAM" id="SignalP"/>
    </source>
</evidence>
<proteinExistence type="predicted"/>
<feature type="domain" description="Tll0287-like" evidence="2">
    <location>
        <begin position="43"/>
        <end position="190"/>
    </location>
</feature>
<dbReference type="RefSeq" id="WP_106990566.1">
    <property type="nucleotide sequence ID" value="NZ_KZ679090.1"/>
</dbReference>